<dbReference type="Proteomes" id="UP000286100">
    <property type="component" value="Unassembled WGS sequence"/>
</dbReference>
<name>A0A418WQC2_9SPHN</name>
<keyword evidence="3" id="KW-1185">Reference proteome</keyword>
<reference evidence="2 3" key="1">
    <citation type="submission" date="2018-09" db="EMBL/GenBank/DDBJ databases">
        <authorList>
            <person name="Zhu H."/>
        </authorList>
    </citation>
    <scope>NUCLEOTIDE SEQUENCE [LARGE SCALE GENOMIC DNA]</scope>
    <source>
        <strain evidence="2 3">K2R01-6</strain>
    </source>
</reference>
<dbReference type="EMBL" id="QYUM01000002">
    <property type="protein sequence ID" value="RJF93359.1"/>
    <property type="molecule type" value="Genomic_DNA"/>
</dbReference>
<evidence type="ECO:0000256" key="1">
    <source>
        <dbReference type="SAM" id="SignalP"/>
    </source>
</evidence>
<protein>
    <submittedName>
        <fullName evidence="2">Uncharacterized protein</fullName>
    </submittedName>
</protein>
<dbReference type="OrthoDB" id="7596780at2"/>
<dbReference type="RefSeq" id="WP_119759636.1">
    <property type="nucleotide sequence ID" value="NZ_QYUM01000002.1"/>
</dbReference>
<sequence length="181" mass="19799">MMRAAVLSAFAFLIAAHPAAAKTADKEKPRAEAFQNLLDCKAIAESAQRLACYDAQVSALETAEKQRDVVIVDKQQVREARRGLFGFTLPSLKIFGDGDNDDADQKEEIKEIEATIAGTGRTVGGGWRFTLEDGARWSQIDQKPVAVGPRTGTKVKIRRASLGSYFASFNGQPSVRVRREN</sequence>
<feature type="chain" id="PRO_5019569813" evidence="1">
    <location>
        <begin position="22"/>
        <end position="181"/>
    </location>
</feature>
<gene>
    <name evidence="2" type="ORF">D3876_03165</name>
</gene>
<dbReference type="AlphaFoldDB" id="A0A418WQC2"/>
<evidence type="ECO:0000313" key="2">
    <source>
        <dbReference type="EMBL" id="RJF93359.1"/>
    </source>
</evidence>
<dbReference type="InterPro" id="IPR016987">
    <property type="entry name" value="UCP023238"/>
</dbReference>
<proteinExistence type="predicted"/>
<accession>A0A418WQC2</accession>
<evidence type="ECO:0000313" key="3">
    <source>
        <dbReference type="Proteomes" id="UP000286100"/>
    </source>
</evidence>
<dbReference type="PIRSF" id="PIRSF032038">
    <property type="entry name" value="UCP023238"/>
    <property type="match status" value="1"/>
</dbReference>
<keyword evidence="1" id="KW-0732">Signal</keyword>
<feature type="signal peptide" evidence="1">
    <location>
        <begin position="1"/>
        <end position="21"/>
    </location>
</feature>
<comment type="caution">
    <text evidence="2">The sequence shown here is derived from an EMBL/GenBank/DDBJ whole genome shotgun (WGS) entry which is preliminary data.</text>
</comment>
<organism evidence="2 3">
    <name type="scientific">Sphingomonas cavernae</name>
    <dbReference type="NCBI Taxonomy" id="2320861"/>
    <lineage>
        <taxon>Bacteria</taxon>
        <taxon>Pseudomonadati</taxon>
        <taxon>Pseudomonadota</taxon>
        <taxon>Alphaproteobacteria</taxon>
        <taxon>Sphingomonadales</taxon>
        <taxon>Sphingomonadaceae</taxon>
        <taxon>Sphingomonas</taxon>
    </lineage>
</organism>